<dbReference type="GO" id="GO:0046983">
    <property type="term" value="F:protein dimerization activity"/>
    <property type="evidence" value="ECO:0007669"/>
    <property type="project" value="InterPro"/>
</dbReference>
<organism evidence="6">
    <name type="scientific">Oryza brachyantha</name>
    <name type="common">malo sina</name>
    <dbReference type="NCBI Taxonomy" id="4533"/>
    <lineage>
        <taxon>Eukaryota</taxon>
        <taxon>Viridiplantae</taxon>
        <taxon>Streptophyta</taxon>
        <taxon>Embryophyta</taxon>
        <taxon>Tracheophyta</taxon>
        <taxon>Spermatophyta</taxon>
        <taxon>Magnoliopsida</taxon>
        <taxon>Liliopsida</taxon>
        <taxon>Poales</taxon>
        <taxon>Poaceae</taxon>
        <taxon>BOP clade</taxon>
        <taxon>Oryzoideae</taxon>
        <taxon>Oryzeae</taxon>
        <taxon>Oryzinae</taxon>
        <taxon>Oryza</taxon>
    </lineage>
</organism>
<dbReference type="InterPro" id="IPR036638">
    <property type="entry name" value="HLH_DNA-bd_sf"/>
</dbReference>
<dbReference type="EnsemblPlants" id="OB0091G10040.1">
    <property type="protein sequence ID" value="OB0091G10040.1"/>
    <property type="gene ID" value="OB0091G10040"/>
</dbReference>
<dbReference type="InterPro" id="IPR037546">
    <property type="entry name" value="SAC51-like"/>
</dbReference>
<feature type="compositionally biased region" description="Polar residues" evidence="4">
    <location>
        <begin position="177"/>
        <end position="186"/>
    </location>
</feature>
<protein>
    <recommendedName>
        <fullName evidence="5">BHLH domain-containing protein</fullName>
    </recommendedName>
</protein>
<accession>J3KUY2</accession>
<dbReference type="Gramene" id="OB0091G10040.1">
    <property type="protein sequence ID" value="OB0091G10040.1"/>
    <property type="gene ID" value="OB0091G10040"/>
</dbReference>
<proteinExistence type="inferred from homology"/>
<evidence type="ECO:0000256" key="1">
    <source>
        <dbReference type="ARBA" id="ARBA00005510"/>
    </source>
</evidence>
<evidence type="ECO:0000259" key="5">
    <source>
        <dbReference type="PROSITE" id="PS50888"/>
    </source>
</evidence>
<gene>
    <name evidence="6" type="primary">LOC102700860</name>
</gene>
<dbReference type="PROSITE" id="PS50888">
    <property type="entry name" value="BHLH"/>
    <property type="match status" value="1"/>
</dbReference>
<comment type="similarity">
    <text evidence="1">Belongs to the bHLH protein family.</text>
</comment>
<dbReference type="InterPro" id="IPR011598">
    <property type="entry name" value="bHLH_dom"/>
</dbReference>
<dbReference type="KEGG" id="obr:102700860"/>
<dbReference type="eggNOG" id="ENOG502R4DP">
    <property type="taxonomic scope" value="Eukaryota"/>
</dbReference>
<keyword evidence="2" id="KW-0805">Transcription regulation</keyword>
<evidence type="ECO:0000313" key="7">
    <source>
        <dbReference type="Proteomes" id="UP000006038"/>
    </source>
</evidence>
<feature type="region of interest" description="Disordered" evidence="4">
    <location>
        <begin position="155"/>
        <end position="198"/>
    </location>
</feature>
<dbReference type="PANTHER" id="PTHR36066">
    <property type="entry name" value="TRANSCRIPTION FACTOR BHLH145"/>
    <property type="match status" value="1"/>
</dbReference>
<keyword evidence="7" id="KW-1185">Reference proteome</keyword>
<dbReference type="Pfam" id="PF23173">
    <property type="entry name" value="bHLH_SAC51"/>
    <property type="match status" value="1"/>
</dbReference>
<dbReference type="OrthoDB" id="1921805at2759"/>
<evidence type="ECO:0000313" key="6">
    <source>
        <dbReference type="EnsemblPlants" id="OB0091G10040.1"/>
    </source>
</evidence>
<feature type="domain" description="BHLH" evidence="5">
    <location>
        <begin position="185"/>
        <end position="234"/>
    </location>
</feature>
<dbReference type="STRING" id="4533.J3KUY2"/>
<sequence>MQGDHGYYGGRDSPPQGYGYGVGYGYGSGYGYDAGGYYSDGGYPASAAYVDPMVRRRTHDFPAPMNELEFQPSAMCPKNNIIFDQTCTKSRVMFHPSLAHKFGGGSSAYNNNNAYGGGCSHDVGKGAYRDNVEYDDSCSVRQKEDTDEIDALLSSEDGDEDDVVSTGRTPGYRVGSSPDSTCSSSYGSGGQARTRHKKKRMKKMLRTLKGIIPGGNQLDTPVVLDEAVRYLKSLKVEVKKLRVRGFDN</sequence>
<dbReference type="Proteomes" id="UP000006038">
    <property type="component" value="Unassembled WGS sequence"/>
</dbReference>
<dbReference type="GeneID" id="102700860"/>
<evidence type="ECO:0000256" key="3">
    <source>
        <dbReference type="ARBA" id="ARBA00023163"/>
    </source>
</evidence>
<dbReference type="AlphaFoldDB" id="J3KUY2"/>
<dbReference type="SUPFAM" id="SSF47459">
    <property type="entry name" value="HLH, helix-loop-helix DNA-binding domain"/>
    <property type="match status" value="1"/>
</dbReference>
<dbReference type="RefSeq" id="XP_006664986.1">
    <property type="nucleotide sequence ID" value="XM_006664923.3"/>
</dbReference>
<evidence type="ECO:0000256" key="2">
    <source>
        <dbReference type="ARBA" id="ARBA00023015"/>
    </source>
</evidence>
<dbReference type="HOGENOM" id="CLU_093993_0_0_1"/>
<dbReference type="PANTHER" id="PTHR36066:SF11">
    <property type="entry name" value="TRANSCRIPTION FACTOR BHLH144"/>
    <property type="match status" value="1"/>
</dbReference>
<keyword evidence="3" id="KW-0804">Transcription</keyword>
<reference evidence="6" key="1">
    <citation type="submission" date="2015-06" db="UniProtKB">
        <authorList>
            <consortium name="EnsemblPlants"/>
        </authorList>
    </citation>
    <scope>IDENTIFICATION</scope>
</reference>
<evidence type="ECO:0000256" key="4">
    <source>
        <dbReference type="SAM" id="MobiDB-lite"/>
    </source>
</evidence>
<name>J3KUY2_ORYBR</name>